<dbReference type="Pfam" id="PF00881">
    <property type="entry name" value="Nitroreductase"/>
    <property type="match status" value="1"/>
</dbReference>
<dbReference type="InterPro" id="IPR020051">
    <property type="entry name" value="SagB-type_dehydrogenase"/>
</dbReference>
<dbReference type="SUPFAM" id="SSF55469">
    <property type="entry name" value="FMN-dependent nitroreductase-like"/>
    <property type="match status" value="1"/>
</dbReference>
<dbReference type="RefSeq" id="WP_185039725.1">
    <property type="nucleotide sequence ID" value="NZ_BAABFG010000005.1"/>
</dbReference>
<protein>
    <submittedName>
        <fullName evidence="2">SagB-type dehydrogenase family enzyme</fullName>
    </submittedName>
</protein>
<reference evidence="2 3" key="1">
    <citation type="submission" date="2020-08" db="EMBL/GenBank/DDBJ databases">
        <title>Sequencing the genomes of 1000 actinobacteria strains.</title>
        <authorList>
            <person name="Klenk H.-P."/>
        </authorList>
    </citation>
    <scope>NUCLEOTIDE SEQUENCE [LARGE SCALE GENOMIC DNA]</scope>
    <source>
        <strain evidence="2 3">DSM 45809</strain>
    </source>
</reference>
<dbReference type="AlphaFoldDB" id="A0A7W7GVP3"/>
<name>A0A7W7GVP3_9ACTN</name>
<dbReference type="NCBIfam" id="TIGR03605">
    <property type="entry name" value="antibiot_sagB"/>
    <property type="match status" value="1"/>
</dbReference>
<dbReference type="CDD" id="cd02142">
    <property type="entry name" value="McbC_SagB-like_oxidoreductase"/>
    <property type="match status" value="1"/>
</dbReference>
<dbReference type="EMBL" id="JACHNB010000001">
    <property type="protein sequence ID" value="MBB4739149.1"/>
    <property type="molecule type" value="Genomic_DNA"/>
</dbReference>
<dbReference type="Proteomes" id="UP000546162">
    <property type="component" value="Unassembled WGS sequence"/>
</dbReference>
<dbReference type="GO" id="GO:0016491">
    <property type="term" value="F:oxidoreductase activity"/>
    <property type="evidence" value="ECO:0007669"/>
    <property type="project" value="InterPro"/>
</dbReference>
<evidence type="ECO:0000259" key="1">
    <source>
        <dbReference type="Pfam" id="PF00881"/>
    </source>
</evidence>
<dbReference type="PANTHER" id="PTHR43745:SF2">
    <property type="entry name" value="NITROREDUCTASE MJ1384-RELATED"/>
    <property type="match status" value="1"/>
</dbReference>
<dbReference type="PANTHER" id="PTHR43745">
    <property type="entry name" value="NITROREDUCTASE MJ1384-RELATED"/>
    <property type="match status" value="1"/>
</dbReference>
<accession>A0A7W7GVP3</accession>
<evidence type="ECO:0000313" key="2">
    <source>
        <dbReference type="EMBL" id="MBB4739149.1"/>
    </source>
</evidence>
<organism evidence="2 3">
    <name type="scientific">Actinoplanes octamycinicus</name>
    <dbReference type="NCBI Taxonomy" id="135948"/>
    <lineage>
        <taxon>Bacteria</taxon>
        <taxon>Bacillati</taxon>
        <taxon>Actinomycetota</taxon>
        <taxon>Actinomycetes</taxon>
        <taxon>Micromonosporales</taxon>
        <taxon>Micromonosporaceae</taxon>
        <taxon>Actinoplanes</taxon>
    </lineage>
</organism>
<evidence type="ECO:0000313" key="3">
    <source>
        <dbReference type="Proteomes" id="UP000546162"/>
    </source>
</evidence>
<dbReference type="InterPro" id="IPR000415">
    <property type="entry name" value="Nitroreductase-like"/>
</dbReference>
<dbReference type="InterPro" id="IPR052544">
    <property type="entry name" value="Bacteriocin_Proc_Enz"/>
</dbReference>
<sequence length="374" mass="41440">MKVRRHRHLVCRWEEDGLLVGVPDQRRWVKATPGLRALLDAADQWIDVDDLVEGLGESPGVRDAVDALRKMNLLTDDDTDTGDGSDELRAPWGWWGMTAQRFHTDARDANYLVNSPHRDETAAAIAADGNGPPAFKDYPDRPVVMLPRRPLPLHAPVDEVFAARRTHRCFTAEPVTLDQLSTVLFYTFAPQRFLDGGLFGVLQGRVSASAGARHEAECYVVVFNVVGVTPGLYHYSTRQHALELLRADVTRDELAELTYHQGPSYEGAFTCLTTAVANRLAWKYRHPRAYRLWMYDAGHYAQTFALTCTALGLGPFQTVAFADTELETFLGVDGDQEFAVYLLAAGVPDGAPASPSGTPSLPVDFRYPAPTVLW</sequence>
<dbReference type="InterPro" id="IPR029479">
    <property type="entry name" value="Nitroreductase"/>
</dbReference>
<dbReference type="Gene3D" id="3.40.109.10">
    <property type="entry name" value="NADH Oxidase"/>
    <property type="match status" value="1"/>
</dbReference>
<feature type="domain" description="Nitroreductase" evidence="1">
    <location>
        <begin position="162"/>
        <end position="346"/>
    </location>
</feature>
<proteinExistence type="predicted"/>
<keyword evidence="3" id="KW-1185">Reference proteome</keyword>
<comment type="caution">
    <text evidence="2">The sequence shown here is derived from an EMBL/GenBank/DDBJ whole genome shotgun (WGS) entry which is preliminary data.</text>
</comment>
<gene>
    <name evidence="2" type="ORF">BJY16_002608</name>
</gene>